<proteinExistence type="predicted"/>
<accession>A0A1N7CMJ7</accession>
<dbReference type="RefSeq" id="WP_076472177.1">
    <property type="nucleotide sequence ID" value="NZ_FTNF01000013.1"/>
</dbReference>
<name>A0A1N7CMJ7_9ACTN</name>
<sequence length="369" mass="39253">MTDDPGWDEGERLLAEVHRMLLRLAGRVPNEVLTALRELLGHGDLRYLPDAVSVATVQHAVPITPADKELLARILIVLDVPGGEPQLYDEVPVAAQPPPAGPFRFLPVPPAVAAQAAERVSGRLDLTGGSDPFNLTELPADLAHLADLAPELTDQADDRAMDNLSLAEGVRGIWRTWRLGASGSDPARRVYLVELGPGVPAWDVTQEAQDALTMKGEQAPQVEAFWAGEPLTAYHRAALAGAALLWAPNADRVRVALREEQLADLVRSGSPRLPVGERGTLAERLAAGVAVPGRAERLPDLVEPGRGVVVPGGYRTDGRWVWPEALGYYLAEYGVAPPRELTEAPAAGGPPTPAGQVAVFRAGLALSGR</sequence>
<gene>
    <name evidence="1" type="ORF">SAMN05444858_113157</name>
</gene>
<evidence type="ECO:0000313" key="1">
    <source>
        <dbReference type="EMBL" id="SIR64839.1"/>
    </source>
</evidence>
<protein>
    <submittedName>
        <fullName evidence="1">Uncharacterized protein</fullName>
    </submittedName>
</protein>
<dbReference type="STRING" id="1198245.SAMN05444858_113157"/>
<keyword evidence="2" id="KW-1185">Reference proteome</keyword>
<reference evidence="1 2" key="1">
    <citation type="submission" date="2017-01" db="EMBL/GenBank/DDBJ databases">
        <authorList>
            <person name="Mah S.A."/>
            <person name="Swanson W.J."/>
            <person name="Moy G.W."/>
            <person name="Vacquier V.D."/>
        </authorList>
    </citation>
    <scope>NUCLEOTIDE SEQUENCE [LARGE SCALE GENOMIC DNA]</scope>
    <source>
        <strain evidence="1 2">DSM 45758</strain>
    </source>
</reference>
<dbReference type="AlphaFoldDB" id="A0A1N7CMJ7"/>
<evidence type="ECO:0000313" key="2">
    <source>
        <dbReference type="Proteomes" id="UP000186004"/>
    </source>
</evidence>
<dbReference type="Proteomes" id="UP000186004">
    <property type="component" value="Unassembled WGS sequence"/>
</dbReference>
<dbReference type="EMBL" id="FTNF01000013">
    <property type="protein sequence ID" value="SIR64839.1"/>
    <property type="molecule type" value="Genomic_DNA"/>
</dbReference>
<dbReference type="OrthoDB" id="275232at2"/>
<organism evidence="1 2">
    <name type="scientific">Micromonospora avicenniae</name>
    <dbReference type="NCBI Taxonomy" id="1198245"/>
    <lineage>
        <taxon>Bacteria</taxon>
        <taxon>Bacillati</taxon>
        <taxon>Actinomycetota</taxon>
        <taxon>Actinomycetes</taxon>
        <taxon>Micromonosporales</taxon>
        <taxon>Micromonosporaceae</taxon>
        <taxon>Micromonospora</taxon>
    </lineage>
</organism>